<name>A0A6L6YM65_9BURK</name>
<dbReference type="AlphaFoldDB" id="A0A6L6YM65"/>
<dbReference type="EMBL" id="WSRP01000076">
    <property type="protein sequence ID" value="MVX57993.1"/>
    <property type="molecule type" value="Genomic_DNA"/>
</dbReference>
<evidence type="ECO:0000313" key="2">
    <source>
        <dbReference type="EMBL" id="MVX57993.1"/>
    </source>
</evidence>
<keyword evidence="1" id="KW-0472">Membrane</keyword>
<protein>
    <submittedName>
        <fullName evidence="2">Uncharacterized protein</fullName>
    </submittedName>
</protein>
<keyword evidence="3" id="KW-1185">Reference proteome</keyword>
<keyword evidence="1" id="KW-0812">Transmembrane</keyword>
<feature type="transmembrane region" description="Helical" evidence="1">
    <location>
        <begin position="146"/>
        <end position="166"/>
    </location>
</feature>
<organism evidence="2 3">
    <name type="scientific">Parasutterella muris</name>
    <dbReference type="NCBI Taxonomy" id="2565572"/>
    <lineage>
        <taxon>Bacteria</taxon>
        <taxon>Pseudomonadati</taxon>
        <taxon>Pseudomonadota</taxon>
        <taxon>Betaproteobacteria</taxon>
        <taxon>Burkholderiales</taxon>
        <taxon>Sutterellaceae</taxon>
        <taxon>Parasutterella</taxon>
    </lineage>
</organism>
<evidence type="ECO:0000313" key="3">
    <source>
        <dbReference type="Proteomes" id="UP000472580"/>
    </source>
</evidence>
<dbReference type="RefSeq" id="WP_160336400.1">
    <property type="nucleotide sequence ID" value="NZ_CALPCR010000003.1"/>
</dbReference>
<comment type="caution">
    <text evidence="2">The sequence shown here is derived from an EMBL/GenBank/DDBJ whole genome shotgun (WGS) entry which is preliminary data.</text>
</comment>
<proteinExistence type="predicted"/>
<accession>A0A6L6YM65</accession>
<gene>
    <name evidence="2" type="ORF">E5987_12500</name>
</gene>
<evidence type="ECO:0000256" key="1">
    <source>
        <dbReference type="SAM" id="Phobius"/>
    </source>
</evidence>
<keyword evidence="1" id="KW-1133">Transmembrane helix</keyword>
<dbReference type="Proteomes" id="UP000472580">
    <property type="component" value="Unassembled WGS sequence"/>
</dbReference>
<reference evidence="2 3" key="1">
    <citation type="submission" date="2019-12" db="EMBL/GenBank/DDBJ databases">
        <title>Microbes associate with the intestines of laboratory mice.</title>
        <authorList>
            <person name="Navarre W."/>
            <person name="Wong E."/>
        </authorList>
    </citation>
    <scope>NUCLEOTIDE SEQUENCE [LARGE SCALE GENOMIC DNA]</scope>
    <source>
        <strain evidence="2 3">NM82_D38</strain>
    </source>
</reference>
<sequence>MIFSFCVYQVVSKTEFYPEPFYEEVYPETIYFDVDASDAKTAVTAAADFLVNLQLECDEKYFALLDKHNIRYRKREEIIERRPFFITRLAYADDSKQKPVLSERQLKDYTAIKELPAIPKVLNFSADQKPNSLHYRFFRNLTQHQFVYGAVFLAIVILLILAVPQFRELGAFEVIDLKPE</sequence>